<reference evidence="5 6" key="1">
    <citation type="submission" date="2020-05" db="EMBL/GenBank/DDBJ databases">
        <title>Parvularcula mediterraneae sp. nov., isolated from polypropylene straw from shallow seawater of the seashore of Laganas in Zakynthos island, Greece.</title>
        <authorList>
            <person name="Szabo I."/>
            <person name="Al-Omari J."/>
            <person name="Rado J."/>
            <person name="Szerdahelyi G.S."/>
        </authorList>
    </citation>
    <scope>NUCLEOTIDE SEQUENCE [LARGE SCALE GENOMIC DNA]</scope>
    <source>
        <strain evidence="5 6">ZS-1/3</strain>
    </source>
</reference>
<feature type="domain" description="Glycosyl hydrolase family 13 catalytic" evidence="4">
    <location>
        <begin position="18"/>
        <end position="402"/>
    </location>
</feature>
<dbReference type="InterPro" id="IPR006047">
    <property type="entry name" value="GH13_cat_dom"/>
</dbReference>
<dbReference type="Proteomes" id="UP000536835">
    <property type="component" value="Unassembled WGS sequence"/>
</dbReference>
<comment type="similarity">
    <text evidence="1">Belongs to the glycosyl hydrolase 13 family.</text>
</comment>
<accession>A0A7Y3RNU5</accession>
<comment type="caution">
    <text evidence="5">The sequence shown here is derived from an EMBL/GenBank/DDBJ whole genome shotgun (WGS) entry which is preliminary data.</text>
</comment>
<evidence type="ECO:0000256" key="1">
    <source>
        <dbReference type="ARBA" id="ARBA00008061"/>
    </source>
</evidence>
<proteinExistence type="inferred from homology"/>
<organism evidence="5 6">
    <name type="scientific">Parvularcula mediterranea</name>
    <dbReference type="NCBI Taxonomy" id="2732508"/>
    <lineage>
        <taxon>Bacteria</taxon>
        <taxon>Pseudomonadati</taxon>
        <taxon>Pseudomonadota</taxon>
        <taxon>Alphaproteobacteria</taxon>
        <taxon>Parvularculales</taxon>
        <taxon>Parvularculaceae</taxon>
        <taxon>Parvularcula</taxon>
    </lineage>
</organism>
<evidence type="ECO:0000256" key="3">
    <source>
        <dbReference type="ARBA" id="ARBA00023295"/>
    </source>
</evidence>
<dbReference type="Gene3D" id="3.20.20.80">
    <property type="entry name" value="Glycosidases"/>
    <property type="match status" value="1"/>
</dbReference>
<dbReference type="SMART" id="SM00642">
    <property type="entry name" value="Aamy"/>
    <property type="match status" value="1"/>
</dbReference>
<gene>
    <name evidence="5" type="ORF">HK107_11905</name>
</gene>
<evidence type="ECO:0000313" key="6">
    <source>
        <dbReference type="Proteomes" id="UP000536835"/>
    </source>
</evidence>
<sequence>MTRRMDDPEWWRGAVIYQIYPRSFQDTKGDGVGDLRGITERLCHVADLGVDAVWLSPFFRSPMKDFGYDVSDYRDVDPMFGTMKDFDALVEEANRLDLPIIIDQVYSHTSDQHAWFAESASSRDNPKADWYVWADPKADGSPPNNWQSIFGGPSWRWSSGRQQYYLHNFLPSQPDLNLHNEELQEEILDTVKFWIERGVKGFRLDALHCSMHNRSLEDNPPRPRRCNGPVRPYDLQWHTNDHAQPEMLPFLEKFRRMTDAHGAIFSVAEVGADDSLSVMKDYTAEGRLQSAYSFDFLWSPELTAETVHEKVGAWPSSGEKQWPSWAFSNHDAVRAVSRWNLPVSEQQRAKLFALLLMSLRGNVFIYQGEELGLPQADIPFEKLQDPEAIANWPNSLGRDGARTPMPWEARAPFAGFTTSEPWLPINGRHQALAADGQRDDPGSVLNFYRELTSYRSGSDVLKLGTLTFLDEGRETVAFDRTLNGETLRAIFNLSASELAFSEAAAAEKLFTVGDVSSDGDSLIMGAFSGALLRLTE</sequence>
<name>A0A7Y3RNU5_9PROT</name>
<evidence type="ECO:0000313" key="5">
    <source>
        <dbReference type="EMBL" id="NNU17025.1"/>
    </source>
</evidence>
<dbReference type="PANTHER" id="PTHR10357">
    <property type="entry name" value="ALPHA-AMYLASE FAMILY MEMBER"/>
    <property type="match status" value="1"/>
</dbReference>
<dbReference type="GO" id="GO:0004556">
    <property type="term" value="F:alpha-amylase activity"/>
    <property type="evidence" value="ECO:0007669"/>
    <property type="project" value="TreeGrafter"/>
</dbReference>
<dbReference type="Gene3D" id="3.90.400.10">
    <property type="entry name" value="Oligo-1,6-glucosidase, Domain 2"/>
    <property type="match status" value="1"/>
</dbReference>
<dbReference type="PANTHER" id="PTHR10357:SF179">
    <property type="entry name" value="NEUTRAL AND BASIC AMINO ACID TRANSPORT PROTEIN RBAT"/>
    <property type="match status" value="1"/>
</dbReference>
<protein>
    <submittedName>
        <fullName evidence="5">Alpha-glucosidase</fullName>
    </submittedName>
</protein>
<dbReference type="AlphaFoldDB" id="A0A7Y3RNU5"/>
<keyword evidence="6" id="KW-1185">Reference proteome</keyword>
<dbReference type="SUPFAM" id="SSF51445">
    <property type="entry name" value="(Trans)glycosidases"/>
    <property type="match status" value="1"/>
</dbReference>
<dbReference type="Pfam" id="PF00128">
    <property type="entry name" value="Alpha-amylase"/>
    <property type="match status" value="1"/>
</dbReference>
<keyword evidence="3" id="KW-0326">Glycosidase</keyword>
<dbReference type="InterPro" id="IPR045857">
    <property type="entry name" value="O16G_dom_2"/>
</dbReference>
<dbReference type="CDD" id="cd11330">
    <property type="entry name" value="AmyAc_OligoGlu"/>
    <property type="match status" value="1"/>
</dbReference>
<dbReference type="GO" id="GO:0009313">
    <property type="term" value="P:oligosaccharide catabolic process"/>
    <property type="evidence" value="ECO:0007669"/>
    <property type="project" value="TreeGrafter"/>
</dbReference>
<evidence type="ECO:0000256" key="2">
    <source>
        <dbReference type="ARBA" id="ARBA00022801"/>
    </source>
</evidence>
<evidence type="ECO:0000259" key="4">
    <source>
        <dbReference type="SMART" id="SM00642"/>
    </source>
</evidence>
<keyword evidence="2" id="KW-0378">Hydrolase</keyword>
<dbReference type="FunFam" id="3.90.400.10:FF:000002">
    <property type="entry name" value="Sucrose isomerase"/>
    <property type="match status" value="1"/>
</dbReference>
<dbReference type="RefSeq" id="WP_173200051.1">
    <property type="nucleotide sequence ID" value="NZ_JABFCX010000003.1"/>
</dbReference>
<dbReference type="InterPro" id="IPR017853">
    <property type="entry name" value="GH"/>
</dbReference>
<dbReference type="EMBL" id="JABFCX010000003">
    <property type="protein sequence ID" value="NNU17025.1"/>
    <property type="molecule type" value="Genomic_DNA"/>
</dbReference>